<feature type="transmembrane region" description="Helical" evidence="10">
    <location>
        <begin position="242"/>
        <end position="262"/>
    </location>
</feature>
<feature type="transmembrane region" description="Helical" evidence="10">
    <location>
        <begin position="293"/>
        <end position="316"/>
    </location>
</feature>
<evidence type="ECO:0000256" key="5">
    <source>
        <dbReference type="ARBA" id="ARBA00023040"/>
    </source>
</evidence>
<evidence type="ECO:0000256" key="1">
    <source>
        <dbReference type="ARBA" id="ARBA00004651"/>
    </source>
</evidence>
<dbReference type="PANTHER" id="PTHR24247:SF265">
    <property type="entry name" value="MUSCARINIC ACETYLCHOLINE RECEPTOR DM1"/>
    <property type="match status" value="1"/>
</dbReference>
<dbReference type="PRINTS" id="PR00237">
    <property type="entry name" value="GPCRRHODOPSN"/>
</dbReference>
<evidence type="ECO:0000256" key="4">
    <source>
        <dbReference type="ARBA" id="ARBA00022989"/>
    </source>
</evidence>
<feature type="transmembrane region" description="Helical" evidence="10">
    <location>
        <begin position="162"/>
        <end position="188"/>
    </location>
</feature>
<keyword evidence="6 10" id="KW-0472">Membrane</keyword>
<proteinExistence type="inferred from homology"/>
<accession>A0A915CPR7</accession>
<dbReference type="GO" id="GO:0004993">
    <property type="term" value="F:G protein-coupled serotonin receptor activity"/>
    <property type="evidence" value="ECO:0007669"/>
    <property type="project" value="TreeGrafter"/>
</dbReference>
<dbReference type="WBParaSite" id="jg10812">
    <property type="protein sequence ID" value="jg10812"/>
    <property type="gene ID" value="jg10812"/>
</dbReference>
<dbReference type="PRINTS" id="PR00243">
    <property type="entry name" value="MUSCARINICR"/>
</dbReference>
<evidence type="ECO:0000256" key="10">
    <source>
        <dbReference type="SAM" id="Phobius"/>
    </source>
</evidence>
<dbReference type="GO" id="GO:0007197">
    <property type="term" value="P:adenylate cyclase-inhibiting G protein-coupled acetylcholine receptor signaling pathway"/>
    <property type="evidence" value="ECO:0007669"/>
    <property type="project" value="TreeGrafter"/>
</dbReference>
<evidence type="ECO:0000256" key="7">
    <source>
        <dbReference type="ARBA" id="ARBA00023170"/>
    </source>
</evidence>
<evidence type="ECO:0000256" key="8">
    <source>
        <dbReference type="ARBA" id="ARBA00023224"/>
    </source>
</evidence>
<dbReference type="Gene3D" id="1.20.1070.10">
    <property type="entry name" value="Rhodopsin 7-helix transmembrane proteins"/>
    <property type="match status" value="1"/>
</dbReference>
<evidence type="ECO:0000256" key="3">
    <source>
        <dbReference type="ARBA" id="ARBA00022692"/>
    </source>
</evidence>
<dbReference type="GO" id="GO:0045202">
    <property type="term" value="C:synapse"/>
    <property type="evidence" value="ECO:0007669"/>
    <property type="project" value="TreeGrafter"/>
</dbReference>
<dbReference type="InterPro" id="IPR017452">
    <property type="entry name" value="GPCR_Rhodpsn_7TM"/>
</dbReference>
<dbReference type="PANTHER" id="PTHR24247">
    <property type="entry name" value="5-HYDROXYTRYPTAMINE RECEPTOR"/>
    <property type="match status" value="1"/>
</dbReference>
<dbReference type="AlphaFoldDB" id="A0A915CPR7"/>
<keyword evidence="7 9" id="KW-0675">Receptor</keyword>
<dbReference type="InterPro" id="IPR000276">
    <property type="entry name" value="GPCR_Rhodpsn"/>
</dbReference>
<keyword evidence="2" id="KW-1003">Cell membrane</keyword>
<keyword evidence="4 10" id="KW-1133">Transmembrane helix</keyword>
<evidence type="ECO:0000313" key="13">
    <source>
        <dbReference type="WBParaSite" id="jg10812"/>
    </source>
</evidence>
<feature type="domain" description="G-protein coupled receptors family 1 profile" evidence="11">
    <location>
        <begin position="142"/>
        <end position="412"/>
    </location>
</feature>
<sequence length="412" mass="45833">MNMDQIYHVSFTAILLSTVVERGCSKSFPIQAYSTVKQVLSDMLLKNNASVGQISTSCSSQINAVFTTIVSSDHFGGTSMVSSTAFAPAASMLQSSSFSDLDAQTRLWPRSGVRADDQSYSCGWHHSYYCYRNTFAFATTAGNLMVMISIRLDKQLQTISNYFLFSLAVADLTIGFISIPLMTYYTAVQYWGIGYAACQFWLSVDYLMSNASVLNLLLISFDRYFSVTRPLTYRPRRTTEKALIMIAGTFIISLVLWPPWIIGWPYIEGKFTVEEGTCVVQFLAVSGRSYPRIMATIGTAIAAFYLPVTIMIILYYRVFKETKRRQEELRKLQAGQFSPTQFGATSALHSLMLPLIRGMGGAAAYPISSSFTSANGNENGLTITPQQQTLQTLSFVAKFHHFLLNPKADFLG</sequence>
<comment type="subcellular location">
    <subcellularLocation>
        <location evidence="1">Cell membrane</location>
        <topology evidence="1">Multi-pass membrane protein</topology>
    </subcellularLocation>
</comment>
<dbReference type="GO" id="GO:0016907">
    <property type="term" value="F:G protein-coupled acetylcholine receptor activity"/>
    <property type="evidence" value="ECO:0007669"/>
    <property type="project" value="InterPro"/>
</dbReference>
<evidence type="ECO:0000256" key="9">
    <source>
        <dbReference type="RuleBase" id="RU000688"/>
    </source>
</evidence>
<evidence type="ECO:0000256" key="6">
    <source>
        <dbReference type="ARBA" id="ARBA00023136"/>
    </source>
</evidence>
<organism evidence="12 13">
    <name type="scientific">Ditylenchus dipsaci</name>
    <dbReference type="NCBI Taxonomy" id="166011"/>
    <lineage>
        <taxon>Eukaryota</taxon>
        <taxon>Metazoa</taxon>
        <taxon>Ecdysozoa</taxon>
        <taxon>Nematoda</taxon>
        <taxon>Chromadorea</taxon>
        <taxon>Rhabditida</taxon>
        <taxon>Tylenchina</taxon>
        <taxon>Tylenchomorpha</taxon>
        <taxon>Sphaerularioidea</taxon>
        <taxon>Anguinidae</taxon>
        <taxon>Anguininae</taxon>
        <taxon>Ditylenchus</taxon>
    </lineage>
</organism>
<evidence type="ECO:0000313" key="12">
    <source>
        <dbReference type="Proteomes" id="UP000887574"/>
    </source>
</evidence>
<dbReference type="Proteomes" id="UP000887574">
    <property type="component" value="Unplaced"/>
</dbReference>
<evidence type="ECO:0000259" key="11">
    <source>
        <dbReference type="PROSITE" id="PS50262"/>
    </source>
</evidence>
<dbReference type="Pfam" id="PF00001">
    <property type="entry name" value="7tm_1"/>
    <property type="match status" value="1"/>
</dbReference>
<evidence type="ECO:0000256" key="2">
    <source>
        <dbReference type="ARBA" id="ARBA00022475"/>
    </source>
</evidence>
<dbReference type="PROSITE" id="PS50262">
    <property type="entry name" value="G_PROTEIN_RECEP_F1_2"/>
    <property type="match status" value="1"/>
</dbReference>
<keyword evidence="3 9" id="KW-0812">Transmembrane</keyword>
<dbReference type="SUPFAM" id="SSF81321">
    <property type="entry name" value="Family A G protein-coupled receptor-like"/>
    <property type="match status" value="1"/>
</dbReference>
<feature type="transmembrane region" description="Helical" evidence="10">
    <location>
        <begin position="200"/>
        <end position="221"/>
    </location>
</feature>
<dbReference type="GO" id="GO:0007187">
    <property type="term" value="P:G protein-coupled receptor signaling pathway, coupled to cyclic nucleotide second messenger"/>
    <property type="evidence" value="ECO:0007669"/>
    <property type="project" value="TreeGrafter"/>
</dbReference>
<keyword evidence="5 9" id="KW-0297">G-protein coupled receptor</keyword>
<dbReference type="PROSITE" id="PS00237">
    <property type="entry name" value="G_PROTEIN_RECEP_F1_1"/>
    <property type="match status" value="1"/>
</dbReference>
<dbReference type="GO" id="GO:0030425">
    <property type="term" value="C:dendrite"/>
    <property type="evidence" value="ECO:0007669"/>
    <property type="project" value="TreeGrafter"/>
</dbReference>
<comment type="similarity">
    <text evidence="9">Belongs to the G-protein coupled receptor 1 family.</text>
</comment>
<protein>
    <submittedName>
        <fullName evidence="13">G-protein coupled receptors family 1 profile domain-containing protein</fullName>
    </submittedName>
</protein>
<dbReference type="GO" id="GO:0005886">
    <property type="term" value="C:plasma membrane"/>
    <property type="evidence" value="ECO:0007669"/>
    <property type="project" value="UniProtKB-SubCell"/>
</dbReference>
<keyword evidence="8 9" id="KW-0807">Transducer</keyword>
<name>A0A915CPR7_9BILA</name>
<keyword evidence="12" id="KW-1185">Reference proteome</keyword>
<dbReference type="InterPro" id="IPR000995">
    <property type="entry name" value="Musac_Ach_rcpt"/>
</dbReference>
<reference evidence="13" key="1">
    <citation type="submission" date="2022-11" db="UniProtKB">
        <authorList>
            <consortium name="WormBaseParasite"/>
        </authorList>
    </citation>
    <scope>IDENTIFICATION</scope>
</reference>